<gene>
    <name evidence="7" type="ORF">US19_C0027G0005</name>
</gene>
<evidence type="ECO:0000256" key="4">
    <source>
        <dbReference type="ARBA" id="ARBA00023136"/>
    </source>
</evidence>
<dbReference type="Pfam" id="PF06305">
    <property type="entry name" value="LapA_dom"/>
    <property type="match status" value="1"/>
</dbReference>
<accession>A0A0G0EML2</accession>
<dbReference type="EMBL" id="LBSA01000027">
    <property type="protein sequence ID" value="KKQ08328.1"/>
    <property type="molecule type" value="Genomic_DNA"/>
</dbReference>
<keyword evidence="4 5" id="KW-0472">Membrane</keyword>
<evidence type="ECO:0000259" key="6">
    <source>
        <dbReference type="Pfam" id="PF06305"/>
    </source>
</evidence>
<dbReference type="Proteomes" id="UP000034492">
    <property type="component" value="Unassembled WGS sequence"/>
</dbReference>
<name>A0A0G0EML2_9BACT</name>
<protein>
    <recommendedName>
        <fullName evidence="6">Lipopolysaccharide assembly protein A domain-containing protein</fullName>
    </recommendedName>
</protein>
<evidence type="ECO:0000313" key="7">
    <source>
        <dbReference type="EMBL" id="KKQ08328.1"/>
    </source>
</evidence>
<feature type="domain" description="Lipopolysaccharide assembly protein A" evidence="6">
    <location>
        <begin position="21"/>
        <end position="82"/>
    </location>
</feature>
<proteinExistence type="predicted"/>
<keyword evidence="1" id="KW-1003">Cell membrane</keyword>
<reference evidence="7 8" key="1">
    <citation type="journal article" date="2015" name="Nature">
        <title>rRNA introns, odd ribosomes, and small enigmatic genomes across a large radiation of phyla.</title>
        <authorList>
            <person name="Brown C.T."/>
            <person name="Hug L.A."/>
            <person name="Thomas B.C."/>
            <person name="Sharon I."/>
            <person name="Castelle C.J."/>
            <person name="Singh A."/>
            <person name="Wilkins M.J."/>
            <person name="Williams K.H."/>
            <person name="Banfield J.F."/>
        </authorList>
    </citation>
    <scope>NUCLEOTIDE SEQUENCE [LARGE SCALE GENOMIC DNA]</scope>
</reference>
<dbReference type="InterPro" id="IPR010445">
    <property type="entry name" value="LapA_dom"/>
</dbReference>
<keyword evidence="3 5" id="KW-1133">Transmembrane helix</keyword>
<dbReference type="GO" id="GO:0005886">
    <property type="term" value="C:plasma membrane"/>
    <property type="evidence" value="ECO:0007669"/>
    <property type="project" value="InterPro"/>
</dbReference>
<feature type="transmembrane region" description="Helical" evidence="5">
    <location>
        <begin position="39"/>
        <end position="63"/>
    </location>
</feature>
<evidence type="ECO:0000256" key="1">
    <source>
        <dbReference type="ARBA" id="ARBA00022475"/>
    </source>
</evidence>
<comment type="caution">
    <text evidence="7">The sequence shown here is derived from an EMBL/GenBank/DDBJ whole genome shotgun (WGS) entry which is preliminary data.</text>
</comment>
<evidence type="ECO:0000256" key="2">
    <source>
        <dbReference type="ARBA" id="ARBA00022692"/>
    </source>
</evidence>
<evidence type="ECO:0000313" key="8">
    <source>
        <dbReference type="Proteomes" id="UP000034492"/>
    </source>
</evidence>
<evidence type="ECO:0000256" key="5">
    <source>
        <dbReference type="SAM" id="Phobius"/>
    </source>
</evidence>
<dbReference type="AlphaFoldDB" id="A0A0G0EML2"/>
<sequence length="132" mass="15037">MLALIVIVLFGLGFAYFSTLNTLTVHVNLFGTLLIVPLYGLVLGSILLGVVVSWILSLFDWAASAWTLRSRESKIKESEEDILGLRKRVYDLELENTRLRGERNPKEAIVIEEKPERKHISLADRIRHSLYS</sequence>
<keyword evidence="2 5" id="KW-0812">Transmembrane</keyword>
<evidence type="ECO:0000256" key="3">
    <source>
        <dbReference type="ARBA" id="ARBA00022989"/>
    </source>
</evidence>
<organism evidence="7 8">
    <name type="scientific">Candidatus Daviesbacteria bacterium GW2011_GWB1_36_5</name>
    <dbReference type="NCBI Taxonomy" id="1618426"/>
    <lineage>
        <taxon>Bacteria</taxon>
        <taxon>Candidatus Daviesiibacteriota</taxon>
    </lineage>
</organism>